<protein>
    <submittedName>
        <fullName evidence="2">CoA transferase</fullName>
    </submittedName>
</protein>
<accession>A0ABR7RJQ6</accession>
<dbReference type="Proteomes" id="UP000626026">
    <property type="component" value="Unassembled WGS sequence"/>
</dbReference>
<sequence>MDGTHAPALPLQGLRVLDLTLARAGPTCVRHLADWGADVIRIEPPAAEGEDVAGNRYGPDFQNLHRNKRAIQLDLKSNEGYAAFMRLVADADVLVENMRPTVKHRLKIAWGDVHAVNPRLVYGSISGFGQDGPYGTRAGLDQIAQGMGGLMSITGLPGQGPVRVGIPIADLTAGNMLAFGIMTALFERQRTGVGRWVTTSLLEVQVFMLDFQAARWLMEGDVPQQAGNDHPTSIPTGVFPTQDGHINIAASSGRLFARLCTAMGHADWAEKPEWKLQTGRSADRIAINAAIAAETVKQPSAYWTALFEENGIPCGPINTIDQVFADPQVRHLGLAMPMHSPRLGKVEVVASPVSMSGVTKAVRRPTPEAGEHTAEVLAKVEQEASAWAAV</sequence>
<dbReference type="Pfam" id="PF02515">
    <property type="entry name" value="CoA_transf_3"/>
    <property type="match status" value="1"/>
</dbReference>
<dbReference type="InterPro" id="IPR050483">
    <property type="entry name" value="CoA-transferase_III_domain"/>
</dbReference>
<dbReference type="InterPro" id="IPR003673">
    <property type="entry name" value="CoA-Trfase_fam_III"/>
</dbReference>
<organism evidence="2 3">
    <name type="scientific">Teichococcus aerophilus</name>
    <dbReference type="NCBI Taxonomy" id="1224513"/>
    <lineage>
        <taxon>Bacteria</taxon>
        <taxon>Pseudomonadati</taxon>
        <taxon>Pseudomonadota</taxon>
        <taxon>Alphaproteobacteria</taxon>
        <taxon>Acetobacterales</taxon>
        <taxon>Roseomonadaceae</taxon>
        <taxon>Roseomonas</taxon>
    </lineage>
</organism>
<dbReference type="InterPro" id="IPR023606">
    <property type="entry name" value="CoA-Trfase_III_dom_1_sf"/>
</dbReference>
<name>A0ABR7RJQ6_9PROT</name>
<dbReference type="InterPro" id="IPR044855">
    <property type="entry name" value="CoA-Trfase_III_dom3_sf"/>
</dbReference>
<dbReference type="PANTHER" id="PTHR48207">
    <property type="entry name" value="SUCCINATE--HYDROXYMETHYLGLUTARATE COA-TRANSFERASE"/>
    <property type="match status" value="1"/>
</dbReference>
<dbReference type="SUPFAM" id="SSF89796">
    <property type="entry name" value="CoA-transferase family III (CaiB/BaiF)"/>
    <property type="match status" value="1"/>
</dbReference>
<dbReference type="Gene3D" id="3.40.50.10540">
    <property type="entry name" value="Crotonobetainyl-coa:carnitine coa-transferase, domain 1"/>
    <property type="match status" value="1"/>
</dbReference>
<reference evidence="2 3" key="1">
    <citation type="journal article" date="2013" name="Int. J. Syst. Evol. Microbiol.">
        <title>Roseomonas aerophila sp. nov., isolated from air.</title>
        <authorList>
            <person name="Kim S.J."/>
            <person name="Weon H.Y."/>
            <person name="Ahn J.H."/>
            <person name="Hong S.B."/>
            <person name="Seok S.J."/>
            <person name="Whang K.S."/>
            <person name="Kwon S.W."/>
        </authorList>
    </citation>
    <scope>NUCLEOTIDE SEQUENCE [LARGE SCALE GENOMIC DNA]</scope>
    <source>
        <strain evidence="2 3">NBRC 108923</strain>
    </source>
</reference>
<comment type="caution">
    <text evidence="2">The sequence shown here is derived from an EMBL/GenBank/DDBJ whole genome shotgun (WGS) entry which is preliminary data.</text>
</comment>
<dbReference type="GO" id="GO:0016740">
    <property type="term" value="F:transferase activity"/>
    <property type="evidence" value="ECO:0007669"/>
    <property type="project" value="UniProtKB-KW"/>
</dbReference>
<evidence type="ECO:0000313" key="2">
    <source>
        <dbReference type="EMBL" id="MBC9206350.1"/>
    </source>
</evidence>
<gene>
    <name evidence="2" type="ORF">IBL26_05845</name>
</gene>
<dbReference type="EMBL" id="JACTVA010000007">
    <property type="protein sequence ID" value="MBC9206350.1"/>
    <property type="molecule type" value="Genomic_DNA"/>
</dbReference>
<dbReference type="PANTHER" id="PTHR48207:SF3">
    <property type="entry name" value="SUCCINATE--HYDROXYMETHYLGLUTARATE COA-TRANSFERASE"/>
    <property type="match status" value="1"/>
</dbReference>
<proteinExistence type="predicted"/>
<dbReference type="Gene3D" id="3.30.1540.10">
    <property type="entry name" value="formyl-coa transferase, domain 3"/>
    <property type="match status" value="1"/>
</dbReference>
<keyword evidence="3" id="KW-1185">Reference proteome</keyword>
<keyword evidence="1 2" id="KW-0808">Transferase</keyword>
<dbReference type="RefSeq" id="WP_187783532.1">
    <property type="nucleotide sequence ID" value="NZ_JACTVA010000007.1"/>
</dbReference>
<evidence type="ECO:0000256" key="1">
    <source>
        <dbReference type="ARBA" id="ARBA00022679"/>
    </source>
</evidence>
<evidence type="ECO:0000313" key="3">
    <source>
        <dbReference type="Proteomes" id="UP000626026"/>
    </source>
</evidence>